<dbReference type="GO" id="GO:0016491">
    <property type="term" value="F:oxidoreductase activity"/>
    <property type="evidence" value="ECO:0007669"/>
    <property type="project" value="InterPro"/>
</dbReference>
<dbReference type="Proteomes" id="UP000824115">
    <property type="component" value="Unassembled WGS sequence"/>
</dbReference>
<accession>A0A9D2GPW1</accession>
<feature type="chain" id="PRO_5038887239" evidence="1">
    <location>
        <begin position="27"/>
        <end position="538"/>
    </location>
</feature>
<organism evidence="3 4">
    <name type="scientific">Candidatus Coprenecus stercoravium</name>
    <dbReference type="NCBI Taxonomy" id="2840735"/>
    <lineage>
        <taxon>Bacteria</taxon>
        <taxon>Pseudomonadati</taxon>
        <taxon>Bacteroidota</taxon>
        <taxon>Bacteroidia</taxon>
        <taxon>Bacteroidales</taxon>
        <taxon>Rikenellaceae</taxon>
        <taxon>Rikenellaceae incertae sedis</taxon>
        <taxon>Candidatus Coprenecus</taxon>
    </lineage>
</organism>
<dbReference type="AlphaFoldDB" id="A0A9D2GPW1"/>
<dbReference type="InterPro" id="IPR036249">
    <property type="entry name" value="Thioredoxin-like_sf"/>
</dbReference>
<evidence type="ECO:0000259" key="2">
    <source>
        <dbReference type="PROSITE" id="PS51352"/>
    </source>
</evidence>
<sequence>MMLHKCFIRLSVLMLTLLSSAFTVSAAGQADSLAAAHALTQEDVDMVLGVFDGMQPYEIISRTEALINTGNSDEEAASIAYSVYRYYRESRIMGYDEVALYVADTYFLSGKYKLQDEEALLEMRLFVETNRHSMIGMKAPRMLLQDPAGTDFQVPSVGQDYSILYFYDDECPGCRRMTPMLMQYLMQGVKGLNVTVYMVYTQDDRQRWTEYVAKMVSPFDIPDNVTVVNLWNPDMRADIVMDYGVISTPKLFLVDRNGVIVGRELTPVALSQAIDLNESRLTPMEELMDQIFSPIAESGDTVEVEETIDAFFQDSKDNPEFFHEVFYTLYQFLRTSPSYVLQQGAAYLANKYIVSMPEMWETVEFTDKGVTSGSVIRADYASVDDFLDQTALAVLMFYRNPLDKPVADLELRTVNNKKLSVYDVKARYTVLYFYNMDCGLCNAVSEALCKIQNLYNQSDVRVVAIYTGTDRKWKKYVKEHERPWLDVWDRKRDSGMFDKYDLLDVPAIYLLDENKVTLAKDINPDVLGVLLEYYLTQD</sequence>
<dbReference type="PROSITE" id="PS51352">
    <property type="entry name" value="THIOREDOXIN_2"/>
    <property type="match status" value="1"/>
</dbReference>
<feature type="domain" description="Thioredoxin" evidence="2">
    <location>
        <begin position="133"/>
        <end position="293"/>
    </location>
</feature>
<dbReference type="EMBL" id="DXAW01000102">
    <property type="protein sequence ID" value="HIZ86006.1"/>
    <property type="molecule type" value="Genomic_DNA"/>
</dbReference>
<evidence type="ECO:0000313" key="4">
    <source>
        <dbReference type="Proteomes" id="UP000824115"/>
    </source>
</evidence>
<evidence type="ECO:0000256" key="1">
    <source>
        <dbReference type="SAM" id="SignalP"/>
    </source>
</evidence>
<feature type="signal peptide" evidence="1">
    <location>
        <begin position="1"/>
        <end position="26"/>
    </location>
</feature>
<protein>
    <submittedName>
        <fullName evidence="3">Redoxin domain-containing protein</fullName>
    </submittedName>
</protein>
<gene>
    <name evidence="3" type="ORF">IAC04_05910</name>
</gene>
<reference evidence="3" key="2">
    <citation type="submission" date="2021-04" db="EMBL/GenBank/DDBJ databases">
        <authorList>
            <person name="Gilroy R."/>
        </authorList>
    </citation>
    <scope>NUCLEOTIDE SEQUENCE</scope>
    <source>
        <strain evidence="3">Gambia16-554</strain>
    </source>
</reference>
<dbReference type="GO" id="GO:0016209">
    <property type="term" value="F:antioxidant activity"/>
    <property type="evidence" value="ECO:0007669"/>
    <property type="project" value="InterPro"/>
</dbReference>
<dbReference type="Pfam" id="PF00578">
    <property type="entry name" value="AhpC-TSA"/>
    <property type="match status" value="2"/>
</dbReference>
<proteinExistence type="predicted"/>
<name>A0A9D2GPW1_9BACT</name>
<dbReference type="InterPro" id="IPR000866">
    <property type="entry name" value="AhpC/TSA"/>
</dbReference>
<dbReference type="SUPFAM" id="SSF52833">
    <property type="entry name" value="Thioredoxin-like"/>
    <property type="match status" value="2"/>
</dbReference>
<dbReference type="InterPro" id="IPR013766">
    <property type="entry name" value="Thioredoxin_domain"/>
</dbReference>
<dbReference type="PANTHER" id="PTHR42852:SF13">
    <property type="entry name" value="PROTEIN DIPZ"/>
    <property type="match status" value="1"/>
</dbReference>
<dbReference type="Gene3D" id="3.40.30.10">
    <property type="entry name" value="Glutaredoxin"/>
    <property type="match status" value="2"/>
</dbReference>
<reference evidence="3" key="1">
    <citation type="journal article" date="2021" name="PeerJ">
        <title>Extensive microbial diversity within the chicken gut microbiome revealed by metagenomics and culture.</title>
        <authorList>
            <person name="Gilroy R."/>
            <person name="Ravi A."/>
            <person name="Getino M."/>
            <person name="Pursley I."/>
            <person name="Horton D.L."/>
            <person name="Alikhan N.F."/>
            <person name="Baker D."/>
            <person name="Gharbi K."/>
            <person name="Hall N."/>
            <person name="Watson M."/>
            <person name="Adriaenssens E.M."/>
            <person name="Foster-Nyarko E."/>
            <person name="Jarju S."/>
            <person name="Secka A."/>
            <person name="Antonio M."/>
            <person name="Oren A."/>
            <person name="Chaudhuri R.R."/>
            <person name="La Ragione R."/>
            <person name="Hildebrand F."/>
            <person name="Pallen M.J."/>
        </authorList>
    </citation>
    <scope>NUCLEOTIDE SEQUENCE</scope>
    <source>
        <strain evidence="3">Gambia16-554</strain>
    </source>
</reference>
<keyword evidence="1" id="KW-0732">Signal</keyword>
<dbReference type="InterPro" id="IPR050553">
    <property type="entry name" value="Thioredoxin_ResA/DsbE_sf"/>
</dbReference>
<comment type="caution">
    <text evidence="3">The sequence shown here is derived from an EMBL/GenBank/DDBJ whole genome shotgun (WGS) entry which is preliminary data.</text>
</comment>
<evidence type="ECO:0000313" key="3">
    <source>
        <dbReference type="EMBL" id="HIZ86006.1"/>
    </source>
</evidence>
<dbReference type="PANTHER" id="PTHR42852">
    <property type="entry name" value="THIOL:DISULFIDE INTERCHANGE PROTEIN DSBE"/>
    <property type="match status" value="1"/>
</dbReference>